<dbReference type="OrthoDB" id="7348468at2"/>
<evidence type="ECO:0000313" key="2">
    <source>
        <dbReference type="Proteomes" id="UP000199594"/>
    </source>
</evidence>
<name>A0A1I7B393_9GAMM</name>
<organism evidence="1 2">
    <name type="scientific">Halomonas saccharevitans</name>
    <dbReference type="NCBI Taxonomy" id="416872"/>
    <lineage>
        <taxon>Bacteria</taxon>
        <taxon>Pseudomonadati</taxon>
        <taxon>Pseudomonadota</taxon>
        <taxon>Gammaproteobacteria</taxon>
        <taxon>Oceanospirillales</taxon>
        <taxon>Halomonadaceae</taxon>
        <taxon>Halomonas</taxon>
    </lineage>
</organism>
<sequence>MQFVSGSEKRVPIAPAGDPAFAPLYDRRMFWPVQRARAQVALRDRTLERVALPLERWLFTLWSRGRPSPELMERRGLPRRAVEEALEDDLVLHVDPRALIRSTHWRGYPKRCRPSSSAFIWDGEWDQRRGNLLRSSRYRFISDLDDHRDDLRKTERFRELKARLNAGQPWSSHQQGILLDSEDRILTYLRVYLSFLDDMAVRGFDAGRGKDQLGVAVSREGRLIKINRGLHRLAMAQRLGLPLVPVTVKAVHREWWESVTQGAFGQEALERVRAALVECLPETEPGPLDPVLP</sequence>
<dbReference type="AlphaFoldDB" id="A0A1I7B393"/>
<dbReference type="EMBL" id="FPAQ01000022">
    <property type="protein sequence ID" value="SFT81686.1"/>
    <property type="molecule type" value="Genomic_DNA"/>
</dbReference>
<protein>
    <recommendedName>
        <fullName evidence="3">ParB-like nuclease domain-containing protein</fullName>
    </recommendedName>
</protein>
<evidence type="ECO:0000313" key="1">
    <source>
        <dbReference type="EMBL" id="SFT81686.1"/>
    </source>
</evidence>
<dbReference type="Proteomes" id="UP000199594">
    <property type="component" value="Unassembled WGS sequence"/>
</dbReference>
<evidence type="ECO:0008006" key="3">
    <source>
        <dbReference type="Google" id="ProtNLM"/>
    </source>
</evidence>
<gene>
    <name evidence="1" type="ORF">SAMN04487956_12228</name>
</gene>
<reference evidence="1 2" key="1">
    <citation type="submission" date="2016-10" db="EMBL/GenBank/DDBJ databases">
        <authorList>
            <person name="de Groot N.N."/>
        </authorList>
    </citation>
    <scope>NUCLEOTIDE SEQUENCE [LARGE SCALE GENOMIC DNA]</scope>
    <source>
        <strain evidence="1 2">CGMCC 1.6493</strain>
    </source>
</reference>
<proteinExistence type="predicted"/>
<dbReference type="RefSeq" id="WP_089850160.1">
    <property type="nucleotide sequence ID" value="NZ_FPAQ01000022.1"/>
</dbReference>
<accession>A0A1I7B393</accession>